<dbReference type="PRINTS" id="PR00738">
    <property type="entry name" value="GLHYDRLASE20"/>
</dbReference>
<reference evidence="7 8" key="1">
    <citation type="submission" date="2009-01" db="EMBL/GenBank/DDBJ databases">
        <authorList>
            <person name="Qin X."/>
            <person name="Bachman B."/>
            <person name="Battles P."/>
            <person name="Bell A."/>
            <person name="Bess C."/>
            <person name="Bickham C."/>
            <person name="Chaboub L."/>
            <person name="Chen D."/>
            <person name="Coyle M."/>
            <person name="Deiros D.R."/>
            <person name="Dinh H."/>
            <person name="Forbes L."/>
            <person name="Fowler G."/>
            <person name="Francisco L."/>
            <person name="Fu Q."/>
            <person name="Gubbala S."/>
            <person name="Hale W."/>
            <person name="Han Y."/>
            <person name="Hemphill L."/>
            <person name="Highlander S.K."/>
            <person name="Hirani K."/>
            <person name="Hogues M."/>
            <person name="Jackson L."/>
            <person name="Jakkamsetti A."/>
            <person name="Javaid M."/>
            <person name="Jiang H."/>
            <person name="Korchina V."/>
            <person name="Kovar C."/>
            <person name="Lara F."/>
            <person name="Lee S."/>
            <person name="Mata R."/>
            <person name="Mathew T."/>
            <person name="Moen C."/>
            <person name="Morales K."/>
            <person name="Munidasa M."/>
            <person name="Nazareth L."/>
            <person name="Ngo R."/>
            <person name="Nguyen L."/>
            <person name="Okwuonu G."/>
            <person name="Ongeri F."/>
            <person name="Patil S."/>
            <person name="Petrosino J."/>
            <person name="Pham C."/>
            <person name="Pham P."/>
            <person name="Pu L.-L."/>
            <person name="Puazo M."/>
            <person name="Raj R."/>
            <person name="Reid J."/>
            <person name="Rouhana J."/>
            <person name="Saada N."/>
            <person name="Shang Y."/>
            <person name="Simmons D."/>
            <person name="Thornton R."/>
            <person name="Warren J."/>
            <person name="Weissenberger G."/>
            <person name="Zhang J."/>
            <person name="Zhang L."/>
            <person name="Zhou C."/>
            <person name="Zhu D."/>
            <person name="Muzny D."/>
            <person name="Worley K."/>
            <person name="Gibbs R."/>
        </authorList>
    </citation>
    <scope>NUCLEOTIDE SEQUENCE [LARGE SCALE GENOMIC DNA]</scope>
    <source>
        <strain evidence="7 8">DSM 15436</strain>
    </source>
</reference>
<protein>
    <recommendedName>
        <fullName evidence="3">beta-N-acetylhexosaminidase</fullName>
        <ecNumber evidence="3">3.2.1.52</ecNumber>
    </recommendedName>
</protein>
<dbReference type="RefSeq" id="WP_006547198.1">
    <property type="nucleotide sequence ID" value="NZ_DS999545.1"/>
</dbReference>
<dbReference type="InterPro" id="IPR015883">
    <property type="entry name" value="Glyco_hydro_20_cat"/>
</dbReference>
<evidence type="ECO:0000256" key="2">
    <source>
        <dbReference type="ARBA" id="ARBA00006285"/>
    </source>
</evidence>
<dbReference type="GO" id="GO:0004563">
    <property type="term" value="F:beta-N-acetylhexosaminidase activity"/>
    <property type="evidence" value="ECO:0007669"/>
    <property type="project" value="UniProtKB-EC"/>
</dbReference>
<dbReference type="Pfam" id="PF00728">
    <property type="entry name" value="Glyco_hydro_20"/>
    <property type="match status" value="1"/>
</dbReference>
<feature type="active site" description="Proton donor" evidence="5">
    <location>
        <position position="224"/>
    </location>
</feature>
<accession>C0VYG1</accession>
<keyword evidence="8" id="KW-1185">Reference proteome</keyword>
<evidence type="ECO:0000256" key="3">
    <source>
        <dbReference type="ARBA" id="ARBA00012663"/>
    </source>
</evidence>
<keyword evidence="4 7" id="KW-0378">Hydrolase</keyword>
<dbReference type="EMBL" id="ACFG01000004">
    <property type="protein sequence ID" value="EEH64464.1"/>
    <property type="molecule type" value="Genomic_DNA"/>
</dbReference>
<dbReference type="HOGENOM" id="CLU_007082_5_1_11"/>
<sequence length="417" mass="47165">METFLNELSKLPEPLVGPTVENSLLAKPKEWRGVLIDSARTVFKADTIVKVLHLMHRYGFNRLHWHLTDDAGWRFSVPTYPALTSVGATLPRNTFQHYHSLKAGSVETGIAQQEEKWSCGFYTDEEIKQVVETAHQLNIEIMPELDLPGHMKAAIESYPAIGRPAGLPLPKWGRPHLQPPEARLPGANDLLWPNEEALEFLTAVLNRVIDLFPYSHVIHIGGDECALHQWETDPEMGQHLDALGLADEAGLQNWFMDFATQIVRSRGRSVGVWDEVCELNPEFDGLVFAWEGEDGLNRIQKTTQKYVFADCRILYLNRTDPEVPEQIGMVPEISVKDILTAPMEELYEERCVGIQVSAWSEFILDEDALLSHLFPRMLAVAERVWNPKLQARAAECSELEETAARIAAEYKTLCSVF</sequence>
<dbReference type="InterPro" id="IPR025705">
    <property type="entry name" value="Beta_hexosaminidase_sua/sub"/>
</dbReference>
<dbReference type="GO" id="GO:0016020">
    <property type="term" value="C:membrane"/>
    <property type="evidence" value="ECO:0007669"/>
    <property type="project" value="TreeGrafter"/>
</dbReference>
<evidence type="ECO:0000259" key="6">
    <source>
        <dbReference type="Pfam" id="PF00728"/>
    </source>
</evidence>
<feature type="domain" description="Glycoside hydrolase family 20 catalytic" evidence="6">
    <location>
        <begin position="30"/>
        <end position="387"/>
    </location>
</feature>
<comment type="catalytic activity">
    <reaction evidence="1">
        <text>Hydrolysis of terminal non-reducing N-acetyl-D-hexosamine residues in N-acetyl-beta-D-hexosaminides.</text>
        <dbReference type="EC" id="3.2.1.52"/>
    </reaction>
</comment>
<evidence type="ECO:0000256" key="5">
    <source>
        <dbReference type="PIRSR" id="PIRSR625705-1"/>
    </source>
</evidence>
<dbReference type="Gene3D" id="3.20.20.80">
    <property type="entry name" value="Glycosidases"/>
    <property type="match status" value="1"/>
</dbReference>
<dbReference type="AlphaFoldDB" id="C0VYG1"/>
<comment type="caution">
    <text evidence="7">The sequence shown here is derived from an EMBL/GenBank/DDBJ whole genome shotgun (WGS) entry which is preliminary data.</text>
</comment>
<dbReference type="GO" id="GO:0030203">
    <property type="term" value="P:glycosaminoglycan metabolic process"/>
    <property type="evidence" value="ECO:0007669"/>
    <property type="project" value="TreeGrafter"/>
</dbReference>
<dbReference type="GO" id="GO:0005975">
    <property type="term" value="P:carbohydrate metabolic process"/>
    <property type="evidence" value="ECO:0007669"/>
    <property type="project" value="InterPro"/>
</dbReference>
<evidence type="ECO:0000313" key="8">
    <source>
        <dbReference type="Proteomes" id="UP000010301"/>
    </source>
</evidence>
<dbReference type="PANTHER" id="PTHR22600">
    <property type="entry name" value="BETA-HEXOSAMINIDASE"/>
    <property type="match status" value="1"/>
</dbReference>
<evidence type="ECO:0000313" key="7">
    <source>
        <dbReference type="EMBL" id="EEH64464.1"/>
    </source>
</evidence>
<organism evidence="7 8">
    <name type="scientific">Gleimia coleocanis DSM 15436</name>
    <dbReference type="NCBI Taxonomy" id="525245"/>
    <lineage>
        <taxon>Bacteria</taxon>
        <taxon>Bacillati</taxon>
        <taxon>Actinomycetota</taxon>
        <taxon>Actinomycetes</taxon>
        <taxon>Actinomycetales</taxon>
        <taxon>Actinomycetaceae</taxon>
        <taxon>Gleimia</taxon>
    </lineage>
</organism>
<comment type="similarity">
    <text evidence="2">Belongs to the glycosyl hydrolase 20 family.</text>
</comment>
<evidence type="ECO:0000256" key="4">
    <source>
        <dbReference type="ARBA" id="ARBA00022801"/>
    </source>
</evidence>
<gene>
    <name evidence="7" type="ORF">HMPREF0044_0201</name>
</gene>
<dbReference type="STRING" id="525245.HMPREF0044_0201"/>
<dbReference type="Proteomes" id="UP000010301">
    <property type="component" value="Unassembled WGS sequence"/>
</dbReference>
<dbReference type="eggNOG" id="COG3525">
    <property type="taxonomic scope" value="Bacteria"/>
</dbReference>
<dbReference type="InterPro" id="IPR017853">
    <property type="entry name" value="GH"/>
</dbReference>
<dbReference type="OrthoDB" id="9763537at2"/>
<dbReference type="EC" id="3.2.1.52" evidence="3"/>
<evidence type="ECO:0000256" key="1">
    <source>
        <dbReference type="ARBA" id="ARBA00001231"/>
    </source>
</evidence>
<proteinExistence type="inferred from homology"/>
<dbReference type="PANTHER" id="PTHR22600:SF57">
    <property type="entry name" value="BETA-N-ACETYLHEXOSAMINIDASE"/>
    <property type="match status" value="1"/>
</dbReference>
<dbReference type="SUPFAM" id="SSF51445">
    <property type="entry name" value="(Trans)glycosidases"/>
    <property type="match status" value="1"/>
</dbReference>
<name>C0VYG1_9ACTO</name>